<feature type="region of interest" description="Disordered" evidence="6">
    <location>
        <begin position="131"/>
        <end position="254"/>
    </location>
</feature>
<accession>A0AAU9SP33</accession>
<keyword evidence="3" id="KW-0238">DNA-binding</keyword>
<dbReference type="PANTHER" id="PTHR31920">
    <property type="entry name" value="B3 DOMAIN-CONTAINING"/>
    <property type="match status" value="1"/>
</dbReference>
<evidence type="ECO:0000259" key="7">
    <source>
        <dbReference type="PROSITE" id="PS50863"/>
    </source>
</evidence>
<dbReference type="AlphaFoldDB" id="A0AAU9SP33"/>
<dbReference type="Proteomes" id="UP000836841">
    <property type="component" value="Chromosome 6"/>
</dbReference>
<dbReference type="EMBL" id="OU466862">
    <property type="protein sequence ID" value="CAH2069363.1"/>
    <property type="molecule type" value="Genomic_DNA"/>
</dbReference>
<feature type="compositionally biased region" description="Acidic residues" evidence="6">
    <location>
        <begin position="461"/>
        <end position="478"/>
    </location>
</feature>
<name>A0AAU9SP33_THLAR</name>
<dbReference type="SMART" id="SM01019">
    <property type="entry name" value="B3"/>
    <property type="match status" value="3"/>
</dbReference>
<feature type="compositionally biased region" description="Acidic residues" evidence="6">
    <location>
        <begin position="201"/>
        <end position="228"/>
    </location>
</feature>
<evidence type="ECO:0000256" key="2">
    <source>
        <dbReference type="ARBA" id="ARBA00023015"/>
    </source>
</evidence>
<keyword evidence="2" id="KW-0805">Transcription regulation</keyword>
<feature type="region of interest" description="Disordered" evidence="6">
    <location>
        <begin position="440"/>
        <end position="478"/>
    </location>
</feature>
<dbReference type="Pfam" id="PF02362">
    <property type="entry name" value="B3"/>
    <property type="match status" value="2"/>
</dbReference>
<dbReference type="SUPFAM" id="SSF101936">
    <property type="entry name" value="DNA-binding pseudobarrel domain"/>
    <property type="match status" value="3"/>
</dbReference>
<keyword evidence="9" id="KW-1185">Reference proteome</keyword>
<dbReference type="CDD" id="cd10017">
    <property type="entry name" value="B3_DNA"/>
    <property type="match status" value="2"/>
</dbReference>
<feature type="compositionally biased region" description="Acidic residues" evidence="6">
    <location>
        <begin position="242"/>
        <end position="253"/>
    </location>
</feature>
<reference evidence="8 9" key="1">
    <citation type="submission" date="2022-03" db="EMBL/GenBank/DDBJ databases">
        <authorList>
            <person name="Nunn A."/>
            <person name="Chopra R."/>
            <person name="Nunn A."/>
            <person name="Contreras Garrido A."/>
        </authorList>
    </citation>
    <scope>NUCLEOTIDE SEQUENCE [LARGE SCALE GENOMIC DNA]</scope>
</reference>
<dbReference type="InterPro" id="IPR050655">
    <property type="entry name" value="Plant_B3_domain"/>
</dbReference>
<evidence type="ECO:0000313" key="9">
    <source>
        <dbReference type="Proteomes" id="UP000836841"/>
    </source>
</evidence>
<dbReference type="InterPro" id="IPR003340">
    <property type="entry name" value="B3_DNA-bd"/>
</dbReference>
<evidence type="ECO:0000256" key="1">
    <source>
        <dbReference type="ARBA" id="ARBA00004123"/>
    </source>
</evidence>
<feature type="domain" description="TF-B3" evidence="7">
    <location>
        <begin position="327"/>
        <end position="423"/>
    </location>
</feature>
<comment type="subcellular location">
    <subcellularLocation>
        <location evidence="1">Nucleus</location>
    </subcellularLocation>
</comment>
<gene>
    <name evidence="8" type="ORF">TAV2_LOCUS18786</name>
</gene>
<dbReference type="GO" id="GO:0005634">
    <property type="term" value="C:nucleus"/>
    <property type="evidence" value="ECO:0007669"/>
    <property type="project" value="UniProtKB-SubCell"/>
</dbReference>
<dbReference type="Gene3D" id="2.40.330.10">
    <property type="entry name" value="DNA-binding pseudobarrel domain"/>
    <property type="match status" value="3"/>
</dbReference>
<evidence type="ECO:0000256" key="6">
    <source>
        <dbReference type="SAM" id="MobiDB-lite"/>
    </source>
</evidence>
<dbReference type="PANTHER" id="PTHR31920:SF32">
    <property type="entry name" value="B3 DOMAIN-CONTAINING PROTEIN REM22"/>
    <property type="match status" value="1"/>
</dbReference>
<feature type="compositionally biased region" description="Acidic residues" evidence="6">
    <location>
        <begin position="132"/>
        <end position="189"/>
    </location>
</feature>
<evidence type="ECO:0000256" key="5">
    <source>
        <dbReference type="ARBA" id="ARBA00023242"/>
    </source>
</evidence>
<feature type="compositionally biased region" description="Acidic residues" evidence="6">
    <location>
        <begin position="440"/>
        <end position="454"/>
    </location>
</feature>
<feature type="domain" description="TF-B3" evidence="7">
    <location>
        <begin position="40"/>
        <end position="119"/>
    </location>
</feature>
<keyword evidence="4" id="KW-0804">Transcription</keyword>
<evidence type="ECO:0000256" key="4">
    <source>
        <dbReference type="ARBA" id="ARBA00023163"/>
    </source>
</evidence>
<dbReference type="PROSITE" id="PS50863">
    <property type="entry name" value="B3"/>
    <property type="match status" value="2"/>
</dbReference>
<protein>
    <recommendedName>
        <fullName evidence="7">TF-B3 domain-containing protein</fullName>
    </recommendedName>
</protein>
<evidence type="ECO:0000256" key="3">
    <source>
        <dbReference type="ARBA" id="ARBA00023125"/>
    </source>
</evidence>
<evidence type="ECO:0000313" key="8">
    <source>
        <dbReference type="EMBL" id="CAH2069363.1"/>
    </source>
</evidence>
<dbReference type="InterPro" id="IPR015300">
    <property type="entry name" value="DNA-bd_pseudobarrel_sf"/>
</dbReference>
<keyword evidence="5" id="KW-0539">Nucleus</keyword>
<proteinExistence type="predicted"/>
<sequence>MTNLSHTFTSQNKLGTSSDDSFPKFFKVYLPGELGDDMDIPVSFNSFLPRSLPKKVIVRSIYGKSWKLKLRKRCGEIEKFSMVDGWKRIVKDEDLKGGEFLTFEFDGSRLFNFCIFGQATCKRLGYSVETKDVEDESDGEDDTSSDDIIVIDDDDDDDDDDDEEEEDEDEDEDDDDDDDGGDTDDQDTGGDEKSSVKIIVIDDDDDDDDEEDEDDDDDGGDTGDQDTGGDEKSSVEIIVIDADTDDGSGDQDSGDLLMMMRMMMNMLMEMMVMMMREGVELRRREKSKVLLKSQIRVTVKMTDNKKESEQDKEATMNKGNSSVNRLPKFLKVYLPGVSGDDLEIPLSFNRCLPKSLPKNVTIISNYGNIWKTALKRSGGEVERYVLVNGWKSIVKDKDLSQGDFLEFKFDGSRCFNFSIYESRTMCKRLRRCSVQSEDDTSEGFVLDDEGDSEDPDYKCEDDNDDAIPEDDDDDDDDEVVDDRQYLDDINNPFFKVTLNLKNRSQLRIPSKLIKDYSLNFSESVTLTDPLSIKFGTLTKKIKIQTNGCVFIKGYGAILRRNSVRSMDKMICELQKTGNNNLVHTIKFHIITI</sequence>
<organism evidence="8 9">
    <name type="scientific">Thlaspi arvense</name>
    <name type="common">Field penny-cress</name>
    <dbReference type="NCBI Taxonomy" id="13288"/>
    <lineage>
        <taxon>Eukaryota</taxon>
        <taxon>Viridiplantae</taxon>
        <taxon>Streptophyta</taxon>
        <taxon>Embryophyta</taxon>
        <taxon>Tracheophyta</taxon>
        <taxon>Spermatophyta</taxon>
        <taxon>Magnoliopsida</taxon>
        <taxon>eudicotyledons</taxon>
        <taxon>Gunneridae</taxon>
        <taxon>Pentapetalae</taxon>
        <taxon>rosids</taxon>
        <taxon>malvids</taxon>
        <taxon>Brassicales</taxon>
        <taxon>Brassicaceae</taxon>
        <taxon>Thlaspideae</taxon>
        <taxon>Thlaspi</taxon>
    </lineage>
</organism>
<dbReference type="GO" id="GO:0003677">
    <property type="term" value="F:DNA binding"/>
    <property type="evidence" value="ECO:0007669"/>
    <property type="project" value="UniProtKB-KW"/>
</dbReference>